<dbReference type="AlphaFoldDB" id="A0A4Y2CQQ7"/>
<sequence length="194" mass="21480">MYLRKERRHVASSPRAAKVAATPLPILPMRSGPSAYSLFSIALESPSSGALSRKVFGRSLSNIVSPFKRIRSLLSTVFPQFGAFVFNFVVQRRKSSTHFGTIPLSINGCHPRSDTDLQLFSKDRIPNSISLPRLWGRGGLVVRSLLRGRRVRGWKHDSTEDLSSLLHAKSYVLAKRPPVAWCESLANSGVVLVI</sequence>
<organism evidence="1 2">
    <name type="scientific">Araneus ventricosus</name>
    <name type="common">Orbweaver spider</name>
    <name type="synonym">Epeira ventricosa</name>
    <dbReference type="NCBI Taxonomy" id="182803"/>
    <lineage>
        <taxon>Eukaryota</taxon>
        <taxon>Metazoa</taxon>
        <taxon>Ecdysozoa</taxon>
        <taxon>Arthropoda</taxon>
        <taxon>Chelicerata</taxon>
        <taxon>Arachnida</taxon>
        <taxon>Araneae</taxon>
        <taxon>Araneomorphae</taxon>
        <taxon>Entelegynae</taxon>
        <taxon>Araneoidea</taxon>
        <taxon>Araneidae</taxon>
        <taxon>Araneus</taxon>
    </lineage>
</organism>
<proteinExistence type="predicted"/>
<protein>
    <submittedName>
        <fullName evidence="1">Uncharacterized protein</fullName>
    </submittedName>
</protein>
<gene>
    <name evidence="1" type="ORF">AVEN_265184_1</name>
</gene>
<keyword evidence="2" id="KW-1185">Reference proteome</keyword>
<comment type="caution">
    <text evidence="1">The sequence shown here is derived from an EMBL/GenBank/DDBJ whole genome shotgun (WGS) entry which is preliminary data.</text>
</comment>
<dbReference type="Proteomes" id="UP000499080">
    <property type="component" value="Unassembled WGS sequence"/>
</dbReference>
<evidence type="ECO:0000313" key="2">
    <source>
        <dbReference type="Proteomes" id="UP000499080"/>
    </source>
</evidence>
<reference evidence="1 2" key="1">
    <citation type="journal article" date="2019" name="Sci. Rep.">
        <title>Orb-weaving spider Araneus ventricosus genome elucidates the spidroin gene catalogue.</title>
        <authorList>
            <person name="Kono N."/>
            <person name="Nakamura H."/>
            <person name="Ohtoshi R."/>
            <person name="Moran D.A.P."/>
            <person name="Shinohara A."/>
            <person name="Yoshida Y."/>
            <person name="Fujiwara M."/>
            <person name="Mori M."/>
            <person name="Tomita M."/>
            <person name="Arakawa K."/>
        </authorList>
    </citation>
    <scope>NUCLEOTIDE SEQUENCE [LARGE SCALE GENOMIC DNA]</scope>
</reference>
<evidence type="ECO:0000313" key="1">
    <source>
        <dbReference type="EMBL" id="GBM06127.1"/>
    </source>
</evidence>
<accession>A0A4Y2CQQ7</accession>
<name>A0A4Y2CQQ7_ARAVE</name>
<dbReference type="EMBL" id="BGPR01000223">
    <property type="protein sequence ID" value="GBM06127.1"/>
    <property type="molecule type" value="Genomic_DNA"/>
</dbReference>